<sequence length="186" mass="22456">MNNLYRKKLLQRQNRSYTLGTVEFIHNQWVFFDDELDEATDLEFYTQQEVEIYREQGWERGILESEGIVKTAYDKMTLNNTETIRIKKSLIYSLEMLIEELNDDSFFQFLTSLNSLDFSLYDCIFCHNHLSFLEDRKIREGVNFLTFDNGDNVCLVQHHFTYYKKQRDRFEFTLSTGKRIVIEKFE</sequence>
<dbReference type="Proteomes" id="UP000265801">
    <property type="component" value="Unassembled WGS sequence"/>
</dbReference>
<dbReference type="OrthoDB" id="2923064at2"/>
<accession>A0A3A1R715</accession>
<protein>
    <submittedName>
        <fullName evidence="1">DUF2777 family protein</fullName>
    </submittedName>
</protein>
<organism evidence="1 2">
    <name type="scientific">Bacillus salacetis</name>
    <dbReference type="NCBI Taxonomy" id="2315464"/>
    <lineage>
        <taxon>Bacteria</taxon>
        <taxon>Bacillati</taxon>
        <taxon>Bacillota</taxon>
        <taxon>Bacilli</taxon>
        <taxon>Bacillales</taxon>
        <taxon>Bacillaceae</taxon>
        <taxon>Bacillus</taxon>
    </lineage>
</organism>
<dbReference type="AlphaFoldDB" id="A0A3A1R715"/>
<evidence type="ECO:0000313" key="1">
    <source>
        <dbReference type="EMBL" id="RIW35301.1"/>
    </source>
</evidence>
<evidence type="ECO:0000313" key="2">
    <source>
        <dbReference type="Proteomes" id="UP000265801"/>
    </source>
</evidence>
<reference evidence="1 2" key="1">
    <citation type="submission" date="2018-09" db="EMBL/GenBank/DDBJ databases">
        <title>Bacillus saliacetes sp. nov., isolated from Thai shrimp paste (Ka-pi).</title>
        <authorList>
            <person name="Daroonpunt R."/>
            <person name="Tanasupawat S."/>
            <person name="Yiamsombut S."/>
        </authorList>
    </citation>
    <scope>NUCLEOTIDE SEQUENCE [LARGE SCALE GENOMIC DNA]</scope>
    <source>
        <strain evidence="1 2">SKP7-4</strain>
    </source>
</reference>
<keyword evidence="2" id="KW-1185">Reference proteome</keyword>
<dbReference type="EMBL" id="QXIR01000008">
    <property type="protein sequence ID" value="RIW35301.1"/>
    <property type="molecule type" value="Genomic_DNA"/>
</dbReference>
<proteinExistence type="predicted"/>
<dbReference type="InterPro" id="IPR024488">
    <property type="entry name" value="DUF2777"/>
</dbReference>
<dbReference type="RefSeq" id="WP_119546348.1">
    <property type="nucleotide sequence ID" value="NZ_QXIR01000008.1"/>
</dbReference>
<dbReference type="Pfam" id="PF10949">
    <property type="entry name" value="DUF2777"/>
    <property type="match status" value="1"/>
</dbReference>
<comment type="caution">
    <text evidence="1">The sequence shown here is derived from an EMBL/GenBank/DDBJ whole genome shotgun (WGS) entry which is preliminary data.</text>
</comment>
<name>A0A3A1R715_9BACI</name>
<gene>
    <name evidence="1" type="ORF">D3H55_07850</name>
</gene>